<keyword evidence="2 3" id="KW-0808">Transferase</keyword>
<dbReference type="HOGENOM" id="CLU_063203_0_1_11"/>
<evidence type="ECO:0000256" key="2">
    <source>
        <dbReference type="ARBA" id="ARBA00022679"/>
    </source>
</evidence>
<gene>
    <name evidence="3" type="ORF">HMPREF9451_00522</name>
</gene>
<accession>K0YLR4</accession>
<evidence type="ECO:0000313" key="3">
    <source>
        <dbReference type="EMBL" id="EJZ84213.1"/>
    </source>
</evidence>
<dbReference type="GO" id="GO:0016758">
    <property type="term" value="F:hexosyltransferase activity"/>
    <property type="evidence" value="ECO:0007669"/>
    <property type="project" value="TreeGrafter"/>
</dbReference>
<protein>
    <submittedName>
        <fullName evidence="3">WecB/TagA/CpsF family glycosyltransferase</fullName>
    </submittedName>
</protein>
<dbReference type="PANTHER" id="PTHR34136:SF1">
    <property type="entry name" value="UDP-N-ACETYL-D-MANNOSAMINURONIC ACID TRANSFERASE"/>
    <property type="match status" value="1"/>
</dbReference>
<dbReference type="Proteomes" id="UP000006069">
    <property type="component" value="Unassembled WGS sequence"/>
</dbReference>
<dbReference type="NCBIfam" id="TIGR00696">
    <property type="entry name" value="wecG_tagA_cpsF"/>
    <property type="match status" value="1"/>
</dbReference>
<proteinExistence type="predicted"/>
<dbReference type="CDD" id="cd06533">
    <property type="entry name" value="Glyco_transf_WecG_TagA"/>
    <property type="match status" value="1"/>
</dbReference>
<keyword evidence="4" id="KW-1185">Reference proteome</keyword>
<dbReference type="AlphaFoldDB" id="K0YLR4"/>
<dbReference type="PANTHER" id="PTHR34136">
    <property type="match status" value="1"/>
</dbReference>
<dbReference type="EMBL" id="ADMD01000002">
    <property type="protein sequence ID" value="EJZ84213.1"/>
    <property type="molecule type" value="Genomic_DNA"/>
</dbReference>
<dbReference type="InParanoid" id="K0YLR4"/>
<dbReference type="Pfam" id="PF03808">
    <property type="entry name" value="Glyco_tran_WecG"/>
    <property type="match status" value="1"/>
</dbReference>
<evidence type="ECO:0000313" key="4">
    <source>
        <dbReference type="Proteomes" id="UP000006069"/>
    </source>
</evidence>
<comment type="caution">
    <text evidence="3">The sequence shown here is derived from an EMBL/GenBank/DDBJ whole genome shotgun (WGS) entry which is preliminary data.</text>
</comment>
<dbReference type="PATRIC" id="fig|742818.3.peg.569"/>
<dbReference type="eggNOG" id="COG1922">
    <property type="taxonomic scope" value="Bacteria"/>
</dbReference>
<sequence length="257" mass="28835">MLNSQKNITAPRRYPILNTYVNALSLDETVAEVEKVIAAGVPTQHVVVNASKVNLMEADPELAEIVNACPLINADGASIVWAAKKLGVPLKERVTGIDLFQRLMEVADQKGYGVYLFGAKEEVVTKVKAIFEECYPSIRIVGCRNGYFTEVDEPQIVADMAASGADMMFVAFSSPKKEYWVHRYLDKIRIPFVMGVGGSFDVVAGVTDRAPKWMQDHGLEWFYRFIQEPGRLWKRYIVGNVKFVALTYKYKLAKKGE</sequence>
<reference evidence="3 4" key="1">
    <citation type="submission" date="2012-08" db="EMBL/GenBank/DDBJ databases">
        <title>The Genome Sequence of Slackia piriformis YIT 12062.</title>
        <authorList>
            <consortium name="The Broad Institute Genome Sequencing Platform"/>
            <person name="Earl A."/>
            <person name="Ward D."/>
            <person name="Feldgarden M."/>
            <person name="Gevers D."/>
            <person name="Morotomi M."/>
            <person name="Walker B."/>
            <person name="Young S.K."/>
            <person name="Zeng Q."/>
            <person name="Gargeya S."/>
            <person name="Fitzgerald M."/>
            <person name="Haas B."/>
            <person name="Abouelleil A."/>
            <person name="Alvarado L."/>
            <person name="Arachchi H.M."/>
            <person name="Berlin A.M."/>
            <person name="Chapman S.B."/>
            <person name="Goldberg J."/>
            <person name="Griggs A."/>
            <person name="Gujja S."/>
            <person name="Hansen M."/>
            <person name="Howarth C."/>
            <person name="Imamovic A."/>
            <person name="Larimer J."/>
            <person name="McCowen C."/>
            <person name="Montmayeur A."/>
            <person name="Murphy C."/>
            <person name="Neiman D."/>
            <person name="Pearson M."/>
            <person name="Priest M."/>
            <person name="Roberts A."/>
            <person name="Saif S."/>
            <person name="Shea T."/>
            <person name="Sisk P."/>
            <person name="Sykes S."/>
            <person name="Wortman J."/>
            <person name="Nusbaum C."/>
            <person name="Birren B."/>
        </authorList>
    </citation>
    <scope>NUCLEOTIDE SEQUENCE [LARGE SCALE GENOMIC DNA]</scope>
    <source>
        <strain evidence="3 4">YIT 12062</strain>
    </source>
</reference>
<keyword evidence="1" id="KW-0328">Glycosyltransferase</keyword>
<name>K0YLR4_9ACTN</name>
<dbReference type="InterPro" id="IPR004629">
    <property type="entry name" value="WecG_TagA_CpsF"/>
</dbReference>
<organism evidence="3 4">
    <name type="scientific">Slackia piriformis YIT 12062</name>
    <dbReference type="NCBI Taxonomy" id="742818"/>
    <lineage>
        <taxon>Bacteria</taxon>
        <taxon>Bacillati</taxon>
        <taxon>Actinomycetota</taxon>
        <taxon>Coriobacteriia</taxon>
        <taxon>Eggerthellales</taxon>
        <taxon>Eggerthellaceae</taxon>
        <taxon>Slackia</taxon>
    </lineage>
</organism>
<evidence type="ECO:0000256" key="1">
    <source>
        <dbReference type="ARBA" id="ARBA00022676"/>
    </source>
</evidence>